<dbReference type="AlphaFoldDB" id="A0A382DZV3"/>
<reference evidence="1" key="1">
    <citation type="submission" date="2018-05" db="EMBL/GenBank/DDBJ databases">
        <authorList>
            <person name="Lanie J.A."/>
            <person name="Ng W.-L."/>
            <person name="Kazmierczak K.M."/>
            <person name="Andrzejewski T.M."/>
            <person name="Davidsen T.M."/>
            <person name="Wayne K.J."/>
            <person name="Tettelin H."/>
            <person name="Glass J.I."/>
            <person name="Rusch D."/>
            <person name="Podicherti R."/>
            <person name="Tsui H.-C.T."/>
            <person name="Winkler M.E."/>
        </authorList>
    </citation>
    <scope>NUCLEOTIDE SEQUENCE</scope>
</reference>
<organism evidence="1">
    <name type="scientific">marine metagenome</name>
    <dbReference type="NCBI Taxonomy" id="408172"/>
    <lineage>
        <taxon>unclassified sequences</taxon>
        <taxon>metagenomes</taxon>
        <taxon>ecological metagenomes</taxon>
    </lineage>
</organism>
<evidence type="ECO:0000313" key="1">
    <source>
        <dbReference type="EMBL" id="SVB43642.1"/>
    </source>
</evidence>
<proteinExistence type="predicted"/>
<accession>A0A382DZV3</accession>
<gene>
    <name evidence="1" type="ORF">METZ01_LOCUS196496</name>
</gene>
<sequence>MQLDHLAAHLKSRPRGLLRHRLTDNRAIQFTHLAAFLADEELRVVLFVRPATADEGVKAVDPMDQAMRHKKIQSPVYSR</sequence>
<name>A0A382DZV3_9ZZZZ</name>
<protein>
    <submittedName>
        <fullName evidence="1">Uncharacterized protein</fullName>
    </submittedName>
</protein>
<feature type="non-terminal residue" evidence="1">
    <location>
        <position position="79"/>
    </location>
</feature>
<dbReference type="EMBL" id="UINC01041830">
    <property type="protein sequence ID" value="SVB43642.1"/>
    <property type="molecule type" value="Genomic_DNA"/>
</dbReference>